<gene>
    <name evidence="2 4" type="ORF">P152DRAFT_500993</name>
</gene>
<proteinExistence type="predicted"/>
<evidence type="ECO:0000313" key="3">
    <source>
        <dbReference type="Proteomes" id="UP000504638"/>
    </source>
</evidence>
<sequence>MRFSSLLAPLLFTTPILATPNPKPNPEPQFDLENLDLAKIMQLINAAGPLIDLFSGSSEGLGGLSGRDTGGLGELLGSVGGIGDTVGKLGNVVTQADALLTPRFVNQTHSLIDTASTLLPLLPGLIGGLLPNGTSR</sequence>
<accession>A0A6G1G6D0</accession>
<dbReference type="OrthoDB" id="3438016at2759"/>
<protein>
    <submittedName>
        <fullName evidence="2 4">Uncharacterized protein</fullName>
    </submittedName>
</protein>
<feature type="chain" id="PRO_5044631889" evidence="1">
    <location>
        <begin position="19"/>
        <end position="136"/>
    </location>
</feature>
<organism evidence="2">
    <name type="scientific">Eremomyces bilateralis CBS 781.70</name>
    <dbReference type="NCBI Taxonomy" id="1392243"/>
    <lineage>
        <taxon>Eukaryota</taxon>
        <taxon>Fungi</taxon>
        <taxon>Dikarya</taxon>
        <taxon>Ascomycota</taxon>
        <taxon>Pezizomycotina</taxon>
        <taxon>Dothideomycetes</taxon>
        <taxon>Dothideomycetes incertae sedis</taxon>
        <taxon>Eremomycetales</taxon>
        <taxon>Eremomycetaceae</taxon>
        <taxon>Eremomyces</taxon>
    </lineage>
</organism>
<dbReference type="GeneID" id="54422884"/>
<keyword evidence="3" id="KW-1185">Reference proteome</keyword>
<dbReference type="Proteomes" id="UP000504638">
    <property type="component" value="Unplaced"/>
</dbReference>
<evidence type="ECO:0000313" key="2">
    <source>
        <dbReference type="EMBL" id="KAF1813613.1"/>
    </source>
</evidence>
<reference evidence="4" key="2">
    <citation type="submission" date="2020-04" db="EMBL/GenBank/DDBJ databases">
        <authorList>
            <consortium name="NCBI Genome Project"/>
        </authorList>
    </citation>
    <scope>NUCLEOTIDE SEQUENCE</scope>
    <source>
        <strain evidence="4">CBS 781.70</strain>
    </source>
</reference>
<reference evidence="4" key="3">
    <citation type="submission" date="2025-04" db="UniProtKB">
        <authorList>
            <consortium name="RefSeq"/>
        </authorList>
    </citation>
    <scope>IDENTIFICATION</scope>
    <source>
        <strain evidence="4">CBS 781.70</strain>
    </source>
</reference>
<dbReference type="EMBL" id="ML975154">
    <property type="protein sequence ID" value="KAF1813613.1"/>
    <property type="molecule type" value="Genomic_DNA"/>
</dbReference>
<dbReference type="AlphaFoldDB" id="A0A6G1G6D0"/>
<evidence type="ECO:0000256" key="1">
    <source>
        <dbReference type="SAM" id="SignalP"/>
    </source>
</evidence>
<evidence type="ECO:0000313" key="4">
    <source>
        <dbReference type="RefSeq" id="XP_033535244.1"/>
    </source>
</evidence>
<reference evidence="2 4" key="1">
    <citation type="submission" date="2020-01" db="EMBL/GenBank/DDBJ databases">
        <authorList>
            <consortium name="DOE Joint Genome Institute"/>
            <person name="Haridas S."/>
            <person name="Albert R."/>
            <person name="Binder M."/>
            <person name="Bloem J."/>
            <person name="Labutti K."/>
            <person name="Salamov A."/>
            <person name="Andreopoulos B."/>
            <person name="Baker S.E."/>
            <person name="Barry K."/>
            <person name="Bills G."/>
            <person name="Bluhm B.H."/>
            <person name="Cannon C."/>
            <person name="Castanera R."/>
            <person name="Culley D.E."/>
            <person name="Daum C."/>
            <person name="Ezra D."/>
            <person name="Gonzalez J.B."/>
            <person name="Henrissat B."/>
            <person name="Kuo A."/>
            <person name="Liang C."/>
            <person name="Lipzen A."/>
            <person name="Lutzoni F."/>
            <person name="Magnuson J."/>
            <person name="Mondo S."/>
            <person name="Nolan M."/>
            <person name="Ohm R."/>
            <person name="Pangilinan J."/>
            <person name="Park H.-J."/>
            <person name="Ramirez L."/>
            <person name="Alfaro M."/>
            <person name="Sun H."/>
            <person name="Tritt A."/>
            <person name="Yoshinaga Y."/>
            <person name="Zwiers L.-H."/>
            <person name="Turgeon B.G."/>
            <person name="Goodwin S.B."/>
            <person name="Spatafora J.W."/>
            <person name="Crous P.W."/>
            <person name="Grigoriev I.V."/>
        </authorList>
    </citation>
    <scope>NUCLEOTIDE SEQUENCE</scope>
    <source>
        <strain evidence="2 4">CBS 781.70</strain>
    </source>
</reference>
<feature type="signal peptide" evidence="1">
    <location>
        <begin position="1"/>
        <end position="18"/>
    </location>
</feature>
<dbReference type="RefSeq" id="XP_033535244.1">
    <property type="nucleotide sequence ID" value="XM_033682314.1"/>
</dbReference>
<name>A0A6G1G6D0_9PEZI</name>
<keyword evidence="1" id="KW-0732">Signal</keyword>